<dbReference type="Proteomes" id="UP000218811">
    <property type="component" value="Unassembled WGS sequence"/>
</dbReference>
<dbReference type="PANTHER" id="PTHR14187">
    <property type="entry name" value="ALPHA KINASE/ELONGATION FACTOR 2 KINASE"/>
    <property type="match status" value="1"/>
</dbReference>
<dbReference type="OrthoDB" id="2963168at2759"/>
<keyword evidence="2" id="KW-1185">Reference proteome</keyword>
<dbReference type="InterPro" id="IPR043129">
    <property type="entry name" value="ATPase_NBD"/>
</dbReference>
<accession>A0A2H3J3D0</accession>
<reference evidence="1 2" key="1">
    <citation type="journal article" date="2012" name="Science">
        <title>The Paleozoic origin of enzymatic lignin decomposition reconstructed from 31 fungal genomes.</title>
        <authorList>
            <person name="Floudas D."/>
            <person name="Binder M."/>
            <person name="Riley R."/>
            <person name="Barry K."/>
            <person name="Blanchette R.A."/>
            <person name="Henrissat B."/>
            <person name="Martinez A.T."/>
            <person name="Otillar R."/>
            <person name="Spatafora J.W."/>
            <person name="Yadav J.S."/>
            <person name="Aerts A."/>
            <person name="Benoit I."/>
            <person name="Boyd A."/>
            <person name="Carlson A."/>
            <person name="Copeland A."/>
            <person name="Coutinho P.M."/>
            <person name="de Vries R.P."/>
            <person name="Ferreira P."/>
            <person name="Findley K."/>
            <person name="Foster B."/>
            <person name="Gaskell J."/>
            <person name="Glotzer D."/>
            <person name="Gorecki P."/>
            <person name="Heitman J."/>
            <person name="Hesse C."/>
            <person name="Hori C."/>
            <person name="Igarashi K."/>
            <person name="Jurgens J.A."/>
            <person name="Kallen N."/>
            <person name="Kersten P."/>
            <person name="Kohler A."/>
            <person name="Kuees U."/>
            <person name="Kumar T.K.A."/>
            <person name="Kuo A."/>
            <person name="LaButti K."/>
            <person name="Larrondo L.F."/>
            <person name="Lindquist E."/>
            <person name="Ling A."/>
            <person name="Lombard V."/>
            <person name="Lucas S."/>
            <person name="Lundell T."/>
            <person name="Martin R."/>
            <person name="McLaughlin D.J."/>
            <person name="Morgenstern I."/>
            <person name="Morin E."/>
            <person name="Murat C."/>
            <person name="Nagy L.G."/>
            <person name="Nolan M."/>
            <person name="Ohm R.A."/>
            <person name="Patyshakuliyeva A."/>
            <person name="Rokas A."/>
            <person name="Ruiz-Duenas F.J."/>
            <person name="Sabat G."/>
            <person name="Salamov A."/>
            <person name="Samejima M."/>
            <person name="Schmutz J."/>
            <person name="Slot J.C."/>
            <person name="St John F."/>
            <person name="Stenlid J."/>
            <person name="Sun H."/>
            <person name="Sun S."/>
            <person name="Syed K."/>
            <person name="Tsang A."/>
            <person name="Wiebenga A."/>
            <person name="Young D."/>
            <person name="Pisabarro A."/>
            <person name="Eastwood D.C."/>
            <person name="Martin F."/>
            <person name="Cullen D."/>
            <person name="Grigoriev I.V."/>
            <person name="Hibbett D.S."/>
        </authorList>
    </citation>
    <scope>NUCLEOTIDE SEQUENCE [LARGE SCALE GENOMIC DNA]</scope>
    <source>
        <strain evidence="1 2">MD-104</strain>
    </source>
</reference>
<name>A0A2H3J3D0_WOLCO</name>
<evidence type="ECO:0008006" key="3">
    <source>
        <dbReference type="Google" id="ProtNLM"/>
    </source>
</evidence>
<dbReference type="EMBL" id="KB467887">
    <property type="protein sequence ID" value="PCH36676.1"/>
    <property type="molecule type" value="Genomic_DNA"/>
</dbReference>
<proteinExistence type="predicted"/>
<dbReference type="OMA" id="ANHEHRI"/>
<dbReference type="Gene3D" id="3.30.420.40">
    <property type="match status" value="1"/>
</dbReference>
<sequence length="580" mass="63859">MPTLQPYRGLTRKLVLAFDVGTTYSGIAYALLDPGATPQIQGVTRYPGQESGVGNSKIPSILYYSSDGAVCACGAEATLPQVVDKAEDEGWTFVEWFKLHLRPTSLKSEGDIRARVPPLPRGKTVIDVFADFLRYLYSCAQKYIVETHANGESLWVSIESQIELVLSHPNGWEGNQQTKMRRAAIQGGLVPDTQAGHSRVHFVTEGEASLHFCINSGFATETLQDGNGIMIVDAGGGTVDISTYKFAQLSPLAIEEVVAPDCIMQGSTTINVRAQAFLEKKLQNSAYKDDIGVMMDCFDKSTKPVFKSCTETSYIKFGTMRCNDPTVGVRRGQMLLTGSEVAALFEPSITLVMESVLKQRIDAPVPVTTVFLVGGFAASPWLFSQLQSSLQRADLTLSRPDGHTNKAVATGAISHYLDNWVSVRVARVTYGVPCITTYYETNPEHFARRNQRFVQPSGCHALPNAFDVVLAKGSPMRENKEISRLYRMEAHSRRELHSVTAYITAYRGGSQNPRWLDVEPASYSPLCTVYVDTTHVRKVKQKGAGGKFFVLEYNVVLICGLTELKAQISWIENVSLPLII</sequence>
<evidence type="ECO:0000313" key="2">
    <source>
        <dbReference type="Proteomes" id="UP000218811"/>
    </source>
</evidence>
<dbReference type="STRING" id="742152.A0A2H3J3D0"/>
<dbReference type="SUPFAM" id="SSF53067">
    <property type="entry name" value="Actin-like ATPase domain"/>
    <property type="match status" value="2"/>
</dbReference>
<evidence type="ECO:0000313" key="1">
    <source>
        <dbReference type="EMBL" id="PCH36676.1"/>
    </source>
</evidence>
<dbReference type="PANTHER" id="PTHR14187:SF5">
    <property type="entry name" value="HEAT SHOCK 70 KDA PROTEIN 12A"/>
    <property type="match status" value="1"/>
</dbReference>
<protein>
    <recommendedName>
        <fullName evidence="3">Actin-like ATPase domain-containing protein</fullName>
    </recommendedName>
</protein>
<gene>
    <name evidence="1" type="ORF">WOLCODRAFT_109026</name>
</gene>
<dbReference type="CDD" id="cd10170">
    <property type="entry name" value="ASKHA_NBD_HSP70"/>
    <property type="match status" value="1"/>
</dbReference>
<dbReference type="AlphaFoldDB" id="A0A2H3J3D0"/>
<organism evidence="1 2">
    <name type="scientific">Wolfiporia cocos (strain MD-104)</name>
    <name type="common">Brown rot fungus</name>
    <dbReference type="NCBI Taxonomy" id="742152"/>
    <lineage>
        <taxon>Eukaryota</taxon>
        <taxon>Fungi</taxon>
        <taxon>Dikarya</taxon>
        <taxon>Basidiomycota</taxon>
        <taxon>Agaricomycotina</taxon>
        <taxon>Agaricomycetes</taxon>
        <taxon>Polyporales</taxon>
        <taxon>Phaeolaceae</taxon>
        <taxon>Wolfiporia</taxon>
    </lineage>
</organism>